<reference evidence="1 2" key="1">
    <citation type="submission" date="2023-03" db="EMBL/GenBank/DDBJ databases">
        <title>Halomonas sp. nov., isolated from Korean tranditional fermented seafood 'Jeotgal'.</title>
        <authorList>
            <person name="Kim B."/>
            <person name="Shin N.-R."/>
        </authorList>
    </citation>
    <scope>NUCLEOTIDE SEQUENCE [LARGE SCALE GENOMIC DNA]</scope>
    <source>
        <strain evidence="1 2">SG2L-4</strain>
    </source>
</reference>
<evidence type="ECO:0000313" key="1">
    <source>
        <dbReference type="EMBL" id="WNK19075.1"/>
    </source>
</evidence>
<name>A0ABY9YXL3_9GAMM</name>
<dbReference type="EMBL" id="CP119391">
    <property type="protein sequence ID" value="WNK19075.1"/>
    <property type="molecule type" value="Genomic_DNA"/>
</dbReference>
<dbReference type="Proteomes" id="UP001301869">
    <property type="component" value="Chromosome"/>
</dbReference>
<protein>
    <submittedName>
        <fullName evidence="1">Uncharacterized protein</fullName>
    </submittedName>
</protein>
<gene>
    <name evidence="1" type="ORF">P1P91_09295</name>
</gene>
<accession>A0ABY9YXL3</accession>
<keyword evidence="2" id="KW-1185">Reference proteome</keyword>
<evidence type="ECO:0000313" key="2">
    <source>
        <dbReference type="Proteomes" id="UP001301869"/>
    </source>
</evidence>
<sequence length="585" mass="64526">MTHAMTSQHDHLHDTKLVVENDRLGGAVLSEALVTHGTIINNSLRHLDIRDCHHLMALDLQACQPGMHITIIGCDRLAWLRVPSEGHGAVVHLDSGPYPPSLVIEGAVDELDACWHQGHFAARGQGRPWQGAVVRHASALSDLHDAHPLAECWIALQPTDEEVILDAPQLRQLLLQNADQLHTLQLTSMGTDTPEIETQGLTRLSTLTVEAPEGRCRIRHSPQLHQLSGRMGLTHLASCGAQATSLDVSAICGQLVLRHCELERLHVAHPTDLHLAHCGSAMTSVSLAPTTTITCKGSVPPSLADVAQISVDESLVAGWVHAFATSPQRSLDQLALLLPSMSSPREAVKALELLAQLAEQGANPELLWSMRLALSARHLSPHGKRHHATRLQARMASARGRWQWTLPPDLGGEGWWADYVLWAYCATWCDEAYRFRRAMLNACQQDPNSLAMQTVMNAMVRHGHHPRPHEIDMWSELLDVMTSAEPQQAPPWLHDAKARVIHYGHNPALDTRWLSACEATLPLGAYLDVLSRVGVETAEVRARLLRIACKPVEWREQRSCTSAEADQHRARAMSLALSTPPQRPR</sequence>
<organism evidence="1 2">
    <name type="scientific">Halomonas piscis</name>
    <dbReference type="NCBI Taxonomy" id="3031727"/>
    <lineage>
        <taxon>Bacteria</taxon>
        <taxon>Pseudomonadati</taxon>
        <taxon>Pseudomonadota</taxon>
        <taxon>Gammaproteobacteria</taxon>
        <taxon>Oceanospirillales</taxon>
        <taxon>Halomonadaceae</taxon>
        <taxon>Halomonas</taxon>
    </lineage>
</organism>
<proteinExistence type="predicted"/>
<dbReference type="RefSeq" id="WP_311882169.1">
    <property type="nucleotide sequence ID" value="NZ_CP119391.1"/>
</dbReference>